<feature type="transmembrane region" description="Helical" evidence="5">
    <location>
        <begin position="12"/>
        <end position="31"/>
    </location>
</feature>
<dbReference type="PANTHER" id="PTHR43424:SF1">
    <property type="entry name" value="LOCUS PUTATIVE PROTEIN 1-RELATED"/>
    <property type="match status" value="1"/>
</dbReference>
<comment type="subcellular location">
    <subcellularLocation>
        <location evidence="1">Membrane</location>
        <topology evidence="1">Multi-pass membrane protein</topology>
    </subcellularLocation>
</comment>
<dbReference type="Pfam" id="PF01943">
    <property type="entry name" value="Polysacc_synt"/>
    <property type="match status" value="1"/>
</dbReference>
<evidence type="ECO:0000256" key="3">
    <source>
        <dbReference type="ARBA" id="ARBA00022989"/>
    </source>
</evidence>
<feature type="transmembrane region" description="Helical" evidence="5">
    <location>
        <begin position="78"/>
        <end position="103"/>
    </location>
</feature>
<feature type="transmembrane region" description="Helical" evidence="5">
    <location>
        <begin position="170"/>
        <end position="190"/>
    </location>
</feature>
<feature type="transmembrane region" description="Helical" evidence="5">
    <location>
        <begin position="438"/>
        <end position="457"/>
    </location>
</feature>
<evidence type="ECO:0000256" key="1">
    <source>
        <dbReference type="ARBA" id="ARBA00004141"/>
    </source>
</evidence>
<feature type="transmembrane region" description="Helical" evidence="5">
    <location>
        <begin position="384"/>
        <end position="400"/>
    </location>
</feature>
<name>A0ABW5YCJ3_9SPHI</name>
<evidence type="ECO:0000313" key="6">
    <source>
        <dbReference type="EMBL" id="MFD2873053.1"/>
    </source>
</evidence>
<feature type="transmembrane region" description="Helical" evidence="5">
    <location>
        <begin position="43"/>
        <end position="66"/>
    </location>
</feature>
<proteinExistence type="predicted"/>
<reference evidence="7" key="1">
    <citation type="journal article" date="2019" name="Int. J. Syst. Evol. Microbiol.">
        <title>The Global Catalogue of Microorganisms (GCM) 10K type strain sequencing project: providing services to taxonomists for standard genome sequencing and annotation.</title>
        <authorList>
            <consortium name="The Broad Institute Genomics Platform"/>
            <consortium name="The Broad Institute Genome Sequencing Center for Infectious Disease"/>
            <person name="Wu L."/>
            <person name="Ma J."/>
        </authorList>
    </citation>
    <scope>NUCLEOTIDE SEQUENCE [LARGE SCALE GENOMIC DNA]</scope>
    <source>
        <strain evidence="7">KCTC 22437</strain>
    </source>
</reference>
<feature type="transmembrane region" description="Helical" evidence="5">
    <location>
        <begin position="249"/>
        <end position="268"/>
    </location>
</feature>
<evidence type="ECO:0000313" key="7">
    <source>
        <dbReference type="Proteomes" id="UP001597557"/>
    </source>
</evidence>
<sequence>MPATGHLKNFSANVLQLVANNIFGLLIFYLLSTTLSKADFGELNLALAILLAAFNILSCGIDQLIIKKIATYQDRESALSLYIIHTLITGLVFYGLLAIGYLLVPNATIYQLLLLVGIGKFMIYLSTPFKQAANGLENFKLMAWQSVISNFARCAGLLVCFLLHWLNLTIAIAIFITGDFLEFTIGLILFKRSAGIRINIKWNKVAYFALLKEALPQIGVVIITSSLARFDWIFIGFMLSAAKLAEYSFAYKVFEIALLPLSAISPLLIPRFTKMFKQGDVDIAGMKLLIRTEAIIAGLSILLINIYWAPIIDWITHNKYGAVNQHTIFLLSLCLPFFYLENLLWTIAFAQGRLKMILNAFIVTLVVNIAGDVILIPLYQNEGAAVAFLLACVTQVGFYLSKNNIATLGKVWQPVALCTFGAVAAGFTARLITGDGWLAIPVSLIFYGGLLITGQVISNTPVSFRR</sequence>
<keyword evidence="4 5" id="KW-0472">Membrane</keyword>
<keyword evidence="7" id="KW-1185">Reference proteome</keyword>
<keyword evidence="3 5" id="KW-1133">Transmembrane helix</keyword>
<dbReference type="PANTHER" id="PTHR43424">
    <property type="entry name" value="LOCUS PUTATIVE PROTEIN 1-RELATED"/>
    <property type="match status" value="1"/>
</dbReference>
<feature type="transmembrane region" description="Helical" evidence="5">
    <location>
        <begin position="218"/>
        <end position="237"/>
    </location>
</feature>
<feature type="transmembrane region" description="Helical" evidence="5">
    <location>
        <begin position="412"/>
        <end position="432"/>
    </location>
</feature>
<dbReference type="Proteomes" id="UP001597557">
    <property type="component" value="Unassembled WGS sequence"/>
</dbReference>
<keyword evidence="2 5" id="KW-0812">Transmembrane</keyword>
<comment type="caution">
    <text evidence="6">The sequence shown here is derived from an EMBL/GenBank/DDBJ whole genome shotgun (WGS) entry which is preliminary data.</text>
</comment>
<dbReference type="RefSeq" id="WP_377185390.1">
    <property type="nucleotide sequence ID" value="NZ_JBHUPD010000002.1"/>
</dbReference>
<accession>A0ABW5YCJ3</accession>
<evidence type="ECO:0000256" key="4">
    <source>
        <dbReference type="ARBA" id="ARBA00023136"/>
    </source>
</evidence>
<gene>
    <name evidence="6" type="ORF">ACFS5N_11275</name>
</gene>
<evidence type="ECO:0000256" key="2">
    <source>
        <dbReference type="ARBA" id="ARBA00022692"/>
    </source>
</evidence>
<feature type="transmembrane region" description="Helical" evidence="5">
    <location>
        <begin position="357"/>
        <end position="378"/>
    </location>
</feature>
<feature type="transmembrane region" description="Helical" evidence="5">
    <location>
        <begin position="328"/>
        <end position="350"/>
    </location>
</feature>
<dbReference type="InterPro" id="IPR002797">
    <property type="entry name" value="Polysacc_synth"/>
</dbReference>
<feature type="transmembrane region" description="Helical" evidence="5">
    <location>
        <begin position="109"/>
        <end position="129"/>
    </location>
</feature>
<protein>
    <submittedName>
        <fullName evidence="6">Oligosaccharide flippase family protein</fullName>
    </submittedName>
</protein>
<dbReference type="EMBL" id="JBHUPD010000002">
    <property type="protein sequence ID" value="MFD2873053.1"/>
    <property type="molecule type" value="Genomic_DNA"/>
</dbReference>
<dbReference type="InterPro" id="IPR052556">
    <property type="entry name" value="PolySynth_Transporter"/>
</dbReference>
<feature type="transmembrane region" description="Helical" evidence="5">
    <location>
        <begin position="288"/>
        <end position="308"/>
    </location>
</feature>
<organism evidence="6 7">
    <name type="scientific">Mucilaginibacter ximonensis</name>
    <dbReference type="NCBI Taxonomy" id="538021"/>
    <lineage>
        <taxon>Bacteria</taxon>
        <taxon>Pseudomonadati</taxon>
        <taxon>Bacteroidota</taxon>
        <taxon>Sphingobacteriia</taxon>
        <taxon>Sphingobacteriales</taxon>
        <taxon>Sphingobacteriaceae</taxon>
        <taxon>Mucilaginibacter</taxon>
    </lineage>
</organism>
<evidence type="ECO:0000256" key="5">
    <source>
        <dbReference type="SAM" id="Phobius"/>
    </source>
</evidence>